<gene>
    <name evidence="6" type="ORF">BGZ65_004616</name>
</gene>
<keyword evidence="4 5" id="KW-0460">Magnesium</keyword>
<dbReference type="AlphaFoldDB" id="A0A9P6J8Y2"/>
<dbReference type="InterPro" id="IPR016965">
    <property type="entry name" value="Pase_PHOSPHO-typ"/>
</dbReference>
<dbReference type="NCBIfam" id="TIGR01488">
    <property type="entry name" value="HAD-SF-IB"/>
    <property type="match status" value="1"/>
</dbReference>
<evidence type="ECO:0000256" key="3">
    <source>
        <dbReference type="ARBA" id="ARBA00022801"/>
    </source>
</evidence>
<proteinExistence type="predicted"/>
<keyword evidence="7" id="KW-1185">Reference proteome</keyword>
<evidence type="ECO:0000313" key="7">
    <source>
        <dbReference type="Proteomes" id="UP000749646"/>
    </source>
</evidence>
<dbReference type="InterPro" id="IPR036412">
    <property type="entry name" value="HAD-like_sf"/>
</dbReference>
<organism evidence="6 7">
    <name type="scientific">Modicella reniformis</name>
    <dbReference type="NCBI Taxonomy" id="1440133"/>
    <lineage>
        <taxon>Eukaryota</taxon>
        <taxon>Fungi</taxon>
        <taxon>Fungi incertae sedis</taxon>
        <taxon>Mucoromycota</taxon>
        <taxon>Mortierellomycotina</taxon>
        <taxon>Mortierellomycetes</taxon>
        <taxon>Mortierellales</taxon>
        <taxon>Mortierellaceae</taxon>
        <taxon>Modicella</taxon>
    </lineage>
</organism>
<evidence type="ECO:0000256" key="2">
    <source>
        <dbReference type="ARBA" id="ARBA00022723"/>
    </source>
</evidence>
<dbReference type="GO" id="GO:0046872">
    <property type="term" value="F:metal ion binding"/>
    <property type="evidence" value="ECO:0007669"/>
    <property type="project" value="UniProtKB-KW"/>
</dbReference>
<dbReference type="PANTHER" id="PTHR20889:SF12">
    <property type="entry name" value="LP01149P"/>
    <property type="match status" value="1"/>
</dbReference>
<dbReference type="NCBIfam" id="TIGR01489">
    <property type="entry name" value="DKMTPPase-SF"/>
    <property type="match status" value="1"/>
</dbReference>
<dbReference type="Pfam" id="PF06888">
    <property type="entry name" value="Put_Phosphatase"/>
    <property type="match status" value="1"/>
</dbReference>
<reference evidence="6" key="1">
    <citation type="journal article" date="2020" name="Fungal Divers.">
        <title>Resolving the Mortierellaceae phylogeny through synthesis of multi-gene phylogenetics and phylogenomics.</title>
        <authorList>
            <person name="Vandepol N."/>
            <person name="Liber J."/>
            <person name="Desiro A."/>
            <person name="Na H."/>
            <person name="Kennedy M."/>
            <person name="Barry K."/>
            <person name="Grigoriev I.V."/>
            <person name="Miller A.N."/>
            <person name="O'Donnell K."/>
            <person name="Stajich J.E."/>
            <person name="Bonito G."/>
        </authorList>
    </citation>
    <scope>NUCLEOTIDE SEQUENCE</scope>
    <source>
        <strain evidence="6">MES-2147</strain>
    </source>
</reference>
<dbReference type="PIRSF" id="PIRSF031051">
    <property type="entry name" value="PyrdxlP_Pase_PHOSPHO2"/>
    <property type="match status" value="1"/>
</dbReference>
<evidence type="ECO:0000256" key="5">
    <source>
        <dbReference type="PIRSR" id="PIRSR031051-3"/>
    </source>
</evidence>
<dbReference type="EMBL" id="JAAAHW010006305">
    <property type="protein sequence ID" value="KAF9963298.1"/>
    <property type="molecule type" value="Genomic_DNA"/>
</dbReference>
<dbReference type="SUPFAM" id="SSF56784">
    <property type="entry name" value="HAD-like"/>
    <property type="match status" value="1"/>
</dbReference>
<feature type="binding site" evidence="5">
    <location>
        <position position="140"/>
    </location>
    <ligand>
        <name>Mg(2+)</name>
        <dbReference type="ChEBI" id="CHEBI:18420"/>
    </ligand>
</feature>
<evidence type="ECO:0000313" key="6">
    <source>
        <dbReference type="EMBL" id="KAF9963298.1"/>
    </source>
</evidence>
<accession>A0A9P6J8Y2</accession>
<name>A0A9P6J8Y2_9FUNG</name>
<dbReference type="Gene3D" id="3.40.50.1000">
    <property type="entry name" value="HAD superfamily/HAD-like"/>
    <property type="match status" value="1"/>
</dbReference>
<sequence>MQWTDLQNECLKEFHEQGGSGQVIRDALTKVPLDAHMIQICQLLFDSGWKLVILSDANSVYIEGILQHYGIRHLFSNVITNPAHWDEQDRLYIQRLTPANAPHGCAMGVCSLNICKGQQVDTLLRHVGKDMSTRMIYVGDGRNDYCPAIRMKDDKDILFVRRGRSLEAYLTRDDPAIQEVLKARIVYWKRAGDILEELFSAPEIVRLLLEDD</sequence>
<keyword evidence="3" id="KW-0378">Hydrolase</keyword>
<dbReference type="Proteomes" id="UP000749646">
    <property type="component" value="Unassembled WGS sequence"/>
</dbReference>
<dbReference type="InterPro" id="IPR006384">
    <property type="entry name" value="HAD_hydro_PyrdxlP_Pase-like"/>
</dbReference>
<comment type="cofactor">
    <cofactor evidence="1 5">
        <name>Mg(2+)</name>
        <dbReference type="ChEBI" id="CHEBI:18420"/>
    </cofactor>
</comment>
<comment type="caution">
    <text evidence="6">The sequence shown here is derived from an EMBL/GenBank/DDBJ whole genome shotgun (WGS) entry which is preliminary data.</text>
</comment>
<dbReference type="GO" id="GO:0016791">
    <property type="term" value="F:phosphatase activity"/>
    <property type="evidence" value="ECO:0007669"/>
    <property type="project" value="InterPro"/>
</dbReference>
<dbReference type="OrthoDB" id="10267182at2759"/>
<keyword evidence="2 5" id="KW-0479">Metal-binding</keyword>
<evidence type="ECO:0000256" key="4">
    <source>
        <dbReference type="ARBA" id="ARBA00022842"/>
    </source>
</evidence>
<dbReference type="InterPro" id="IPR023214">
    <property type="entry name" value="HAD_sf"/>
</dbReference>
<protein>
    <submittedName>
        <fullName evidence="6">Uncharacterized protein</fullName>
    </submittedName>
</protein>
<evidence type="ECO:0000256" key="1">
    <source>
        <dbReference type="ARBA" id="ARBA00001946"/>
    </source>
</evidence>
<dbReference type="PANTHER" id="PTHR20889">
    <property type="entry name" value="PHOSPHATASE, ORPHAN 1, 2"/>
    <property type="match status" value="1"/>
</dbReference>